<dbReference type="SUPFAM" id="SSF52317">
    <property type="entry name" value="Class I glutamine amidotransferase-like"/>
    <property type="match status" value="1"/>
</dbReference>
<evidence type="ECO:0000256" key="1">
    <source>
        <dbReference type="ARBA" id="ARBA00008542"/>
    </source>
</evidence>
<dbReference type="EMBL" id="FWEU01000002">
    <property type="protein sequence ID" value="SLM24385.1"/>
    <property type="molecule type" value="Genomic_DNA"/>
</dbReference>
<dbReference type="Gene3D" id="3.40.50.880">
    <property type="match status" value="1"/>
</dbReference>
<evidence type="ECO:0000259" key="2">
    <source>
        <dbReference type="Pfam" id="PF01965"/>
    </source>
</evidence>
<dbReference type="Proteomes" id="UP000191133">
    <property type="component" value="Unassembled WGS sequence"/>
</dbReference>
<dbReference type="PANTHER" id="PTHR42733">
    <property type="entry name" value="DJ-1 PROTEIN"/>
    <property type="match status" value="1"/>
</dbReference>
<dbReference type="NCBIfam" id="TIGR01382">
    <property type="entry name" value="PfpI"/>
    <property type="match status" value="1"/>
</dbReference>
<dbReference type="AlphaFoldDB" id="A0A1W1GYH4"/>
<dbReference type="RefSeq" id="WP_080149478.1">
    <property type="nucleotide sequence ID" value="NZ_FWEU01000002.1"/>
</dbReference>
<reference evidence="4" key="1">
    <citation type="submission" date="2016-10" db="EMBL/GenBank/DDBJ databases">
        <authorList>
            <person name="Varghese N."/>
            <person name="Submissions S."/>
        </authorList>
    </citation>
    <scope>NUCLEOTIDE SEQUENCE [LARGE SCALE GENOMIC DNA]</scope>
    <source>
        <strain evidence="4">92MFCol6.1</strain>
    </source>
</reference>
<protein>
    <submittedName>
        <fullName evidence="3">Protease I</fullName>
    </submittedName>
</protein>
<dbReference type="PROSITE" id="PS51276">
    <property type="entry name" value="PEPTIDASE_C56_PFPI"/>
    <property type="match status" value="1"/>
</dbReference>
<dbReference type="InterPro" id="IPR029062">
    <property type="entry name" value="Class_I_gatase-like"/>
</dbReference>
<sequence length="180" mass="19148">MAQRLRGKQIAILATHGFEQSELIEPKHLLEVEGARVSVVSPAKEASIKGWKDKDWGDSVAVDQPLDGADAGRFDALVLPGGVINPDTLRTNEAVLDFIRSMAGAGKPVAAICHGPWLLINSGLAEGHEVTSWPSLQQDLANAGARWRDAEVVVDGNLITSRKPDDIPAFSEAVVKALAA</sequence>
<accession>A0A1W1GYH4</accession>
<dbReference type="GO" id="GO:0006508">
    <property type="term" value="P:proteolysis"/>
    <property type="evidence" value="ECO:0007669"/>
    <property type="project" value="UniProtKB-KW"/>
</dbReference>
<dbReference type="Pfam" id="PF01965">
    <property type="entry name" value="DJ-1_PfpI"/>
    <property type="match status" value="1"/>
</dbReference>
<name>A0A1W1GYH4_9GAMM</name>
<evidence type="ECO:0000313" key="4">
    <source>
        <dbReference type="Proteomes" id="UP000191133"/>
    </source>
</evidence>
<proteinExistence type="inferred from homology"/>
<keyword evidence="3" id="KW-0645">Protease</keyword>
<keyword evidence="3" id="KW-0378">Hydrolase</keyword>
<comment type="similarity">
    <text evidence="1">Belongs to the peptidase C56 family.</text>
</comment>
<gene>
    <name evidence="3" type="ORF">SAMN04488690_2106</name>
</gene>
<evidence type="ECO:0000313" key="3">
    <source>
        <dbReference type="EMBL" id="SLM24385.1"/>
    </source>
</evidence>
<dbReference type="CDD" id="cd03134">
    <property type="entry name" value="GATase1_PfpI_like"/>
    <property type="match status" value="1"/>
</dbReference>
<feature type="domain" description="DJ-1/PfpI" evidence="2">
    <location>
        <begin position="8"/>
        <end position="176"/>
    </location>
</feature>
<organism evidence="3 4">
    <name type="scientific">Stenotrophomonas indicatrix</name>
    <dbReference type="NCBI Taxonomy" id="2045451"/>
    <lineage>
        <taxon>Bacteria</taxon>
        <taxon>Pseudomonadati</taxon>
        <taxon>Pseudomonadota</taxon>
        <taxon>Gammaproteobacteria</taxon>
        <taxon>Lysobacterales</taxon>
        <taxon>Lysobacteraceae</taxon>
        <taxon>Stenotrophomonas</taxon>
    </lineage>
</organism>
<dbReference type="InterPro" id="IPR006286">
    <property type="entry name" value="C56_PfpI-like"/>
</dbReference>
<dbReference type="PANTHER" id="PTHR42733:SF12">
    <property type="entry name" value="PROTEINASE"/>
    <property type="match status" value="1"/>
</dbReference>
<dbReference type="GO" id="GO:0008233">
    <property type="term" value="F:peptidase activity"/>
    <property type="evidence" value="ECO:0007669"/>
    <property type="project" value="UniProtKB-KW"/>
</dbReference>
<dbReference type="InterPro" id="IPR002818">
    <property type="entry name" value="DJ-1/PfpI"/>
</dbReference>